<sequence>MNDLVPPPSSTGTLQYDMTLIGKTAVLSGRKQFGQENPAEKFYDHFLGDEEALCRYCIDAFFHDPHNTAGANIMRQAMSMAPADLSAAIVAYYRS</sequence>
<name>A0ABT0IXV5_9HYPH</name>
<comment type="caution">
    <text evidence="1">The sequence shown here is derived from an EMBL/GenBank/DDBJ whole genome shotgun (WGS) entry which is preliminary data.</text>
</comment>
<evidence type="ECO:0000313" key="2">
    <source>
        <dbReference type="Proteomes" id="UP001202827"/>
    </source>
</evidence>
<gene>
    <name evidence="1" type="ORF">M0654_22405</name>
</gene>
<accession>A0ABT0IXV5</accession>
<dbReference type="Proteomes" id="UP001202827">
    <property type="component" value="Unassembled WGS sequence"/>
</dbReference>
<dbReference type="RefSeq" id="WP_248684974.1">
    <property type="nucleotide sequence ID" value="NZ_JALPRY010000040.1"/>
</dbReference>
<organism evidence="1 2">
    <name type="scientific">Neorhizobium turbinariae</name>
    <dbReference type="NCBI Taxonomy" id="2937795"/>
    <lineage>
        <taxon>Bacteria</taxon>
        <taxon>Pseudomonadati</taxon>
        <taxon>Pseudomonadota</taxon>
        <taxon>Alphaproteobacteria</taxon>
        <taxon>Hyphomicrobiales</taxon>
        <taxon>Rhizobiaceae</taxon>
        <taxon>Rhizobium/Agrobacterium group</taxon>
        <taxon>Neorhizobium</taxon>
    </lineage>
</organism>
<protein>
    <submittedName>
        <fullName evidence="1">Uncharacterized protein</fullName>
    </submittedName>
</protein>
<reference evidence="1 2" key="1">
    <citation type="submission" date="2022-04" db="EMBL/GenBank/DDBJ databases">
        <title>Rhizobium coralii sp. nov., isolated from coral Turbinaria peltata.</title>
        <authorList>
            <person name="Sun H."/>
        </authorList>
    </citation>
    <scope>NUCLEOTIDE SEQUENCE [LARGE SCALE GENOMIC DNA]</scope>
    <source>
        <strain evidence="1 2">NTR19</strain>
    </source>
</reference>
<keyword evidence="2" id="KW-1185">Reference proteome</keyword>
<dbReference type="EMBL" id="JALPRY010000040">
    <property type="protein sequence ID" value="MCK8782719.1"/>
    <property type="molecule type" value="Genomic_DNA"/>
</dbReference>
<proteinExistence type="predicted"/>
<evidence type="ECO:0000313" key="1">
    <source>
        <dbReference type="EMBL" id="MCK8782719.1"/>
    </source>
</evidence>